<evidence type="ECO:0000313" key="2">
    <source>
        <dbReference type="EMBL" id="CDJ56450.1"/>
    </source>
</evidence>
<dbReference type="OrthoDB" id="346014at2759"/>
<dbReference type="Proteomes" id="UP000030763">
    <property type="component" value="Unassembled WGS sequence"/>
</dbReference>
<dbReference type="AlphaFoldDB" id="U6M432"/>
<dbReference type="EMBL" id="HG718947">
    <property type="protein sequence ID" value="CDJ56450.1"/>
    <property type="molecule type" value="Genomic_DNA"/>
</dbReference>
<protein>
    <recommendedName>
        <fullName evidence="4">Abnormal spindle-like microcephaly-associated protein ASH domain-containing protein</fullName>
    </recommendedName>
</protein>
<organism evidence="2 3">
    <name type="scientific">Eimeria maxima</name>
    <name type="common">Coccidian parasite</name>
    <dbReference type="NCBI Taxonomy" id="5804"/>
    <lineage>
        <taxon>Eukaryota</taxon>
        <taxon>Sar</taxon>
        <taxon>Alveolata</taxon>
        <taxon>Apicomplexa</taxon>
        <taxon>Conoidasida</taxon>
        <taxon>Coccidia</taxon>
        <taxon>Eucoccidiorida</taxon>
        <taxon>Eimeriorina</taxon>
        <taxon>Eimeriidae</taxon>
        <taxon>Eimeria</taxon>
    </lineage>
</organism>
<evidence type="ECO:0000313" key="3">
    <source>
        <dbReference type="Proteomes" id="UP000030763"/>
    </source>
</evidence>
<reference evidence="2" key="1">
    <citation type="submission" date="2013-10" db="EMBL/GenBank/DDBJ databases">
        <title>Genomic analysis of the causative agents of coccidiosis in chickens.</title>
        <authorList>
            <person name="Reid A.J."/>
            <person name="Blake D."/>
            <person name="Billington K."/>
            <person name="Browne H."/>
            <person name="Dunn M."/>
            <person name="Hung S."/>
            <person name="Kawahara F."/>
            <person name="Miranda-Saavedra D."/>
            <person name="Mourier T."/>
            <person name="Nagra H."/>
            <person name="Otto T.D."/>
            <person name="Rawlings N."/>
            <person name="Sanchez A."/>
            <person name="Sanders M."/>
            <person name="Subramaniam C."/>
            <person name="Tay Y."/>
            <person name="Dear P."/>
            <person name="Doerig C."/>
            <person name="Gruber A."/>
            <person name="Parkinson J."/>
            <person name="Shirley M."/>
            <person name="Wan K.L."/>
            <person name="Berriman M."/>
            <person name="Tomley F."/>
            <person name="Pain A."/>
        </authorList>
    </citation>
    <scope>NUCLEOTIDE SEQUENCE [LARGE SCALE GENOMIC DNA]</scope>
    <source>
        <strain evidence="2">Weybridge</strain>
    </source>
</reference>
<feature type="region of interest" description="Disordered" evidence="1">
    <location>
        <begin position="44"/>
        <end position="85"/>
    </location>
</feature>
<dbReference type="RefSeq" id="XP_013333101.1">
    <property type="nucleotide sequence ID" value="XM_013477647.1"/>
</dbReference>
<feature type="region of interest" description="Disordered" evidence="1">
    <location>
        <begin position="568"/>
        <end position="587"/>
    </location>
</feature>
<dbReference type="GO" id="GO:0003341">
    <property type="term" value="P:cilium movement"/>
    <property type="evidence" value="ECO:0007669"/>
    <property type="project" value="InterPro"/>
</dbReference>
<reference evidence="2" key="2">
    <citation type="submission" date="2013-10" db="EMBL/GenBank/DDBJ databases">
        <authorList>
            <person name="Aslett M."/>
        </authorList>
    </citation>
    <scope>NUCLEOTIDE SEQUENCE [LARGE SCALE GENOMIC DNA]</scope>
    <source>
        <strain evidence="2">Weybridge</strain>
    </source>
</reference>
<keyword evidence="3" id="KW-1185">Reference proteome</keyword>
<feature type="compositionally biased region" description="Polar residues" evidence="1">
    <location>
        <begin position="673"/>
        <end position="686"/>
    </location>
</feature>
<evidence type="ECO:0008006" key="4">
    <source>
        <dbReference type="Google" id="ProtNLM"/>
    </source>
</evidence>
<feature type="region of interest" description="Disordered" evidence="1">
    <location>
        <begin position="673"/>
        <end position="734"/>
    </location>
</feature>
<feature type="compositionally biased region" description="Polar residues" evidence="1">
    <location>
        <begin position="707"/>
        <end position="717"/>
    </location>
</feature>
<dbReference type="GO" id="GO:0097729">
    <property type="term" value="C:9+2 motile cilium"/>
    <property type="evidence" value="ECO:0007669"/>
    <property type="project" value="TreeGrafter"/>
</dbReference>
<sequence>MATPSSDSDGPPEIPEEEDRINRRVVRKTSLDLNNNFCWHIKGPTLSHHETSTGTKRVQRFSHPVREPAAVAKGNKNRNDPKVSSQEDLSLAFQLEDDNCVLRATPANLEFQLECTDHDSCKALKPLTKEVVLQNTTNYTVSFAVLPPSSNAFSVSCQRKKPFLSAGMVQRVLVSFIPDVYAPQSDFIKVVVSIRSAGDATGVSCNRRESERGKRFQDSLFLTRIPLRAVVRCSVRGDDFVVPPNIESNGRYECEKEDDFIPFSLVSSLDFGPTRVGTVKRRRLVLPAALWAAVEYRVELTRKISAFLVEPLKGIIGPRDPVSLWLQFAPRLNVEYSEDILIFLGRNSSPHRVTLTGNGVPLQTAGHNILVRRKSCEVLESSPQLGAAHVSDPEHCRTPQTGEQIEYDQLNGQAGNTFIKLNSKEEQLNPENCVETPAATVNAYLTEGKATRVSTPHRLKHPLRRRECTTEETNYPLGTTSATKRIDSNKYGDGATSKQSLDERWAELVAVLRAQKLGTHTVKGATQPSDTVVQKIQLKRAEEVQKMLKSLQIQDRNRSSCTFAGAAVAPSRNTQENHPDPTSNVQEKGPMLQQLWRSELTKKFQQAAAAVVLRTRMARRLEALRSWIRSHSLREEANQAGIQGKQHQNTPPKCLDLPQRAQERNIEQRCQQGIPTHTDTTQQYAKSSSGLSNSPSSTVVPVLSGPDGSTNARSSETPGGVQGQDAHSFGEENRWKVKLVPPRLSLSTDINGESEWQSIPGPQFWGKEDLNVAELFTCMQHNAPLSPLSKRDIDVFHLKEEDVVTCTGGLEVTDADLLQSLLEATPPLIDDKSWTSSYAANPDDAGHSMLMRSASQGINGVLDSVALLPPEDPEGLAAVAWRFVASVPPYSSACMQLPSIVETDLAYIFLQAASQAKTDHAVRNIFPPFAEIPPLRCNVFELTTVPAGALWPPGAHQRSIRSVASNFVEQASEKTTEATKIDALEPAVAKDAYTLAFEECGDRAEALKRDSNALKNIWGLARCEQVELLSEVNKTLPQEFQIPYL</sequence>
<evidence type="ECO:0000256" key="1">
    <source>
        <dbReference type="SAM" id="MobiDB-lite"/>
    </source>
</evidence>
<dbReference type="InterPro" id="IPR013783">
    <property type="entry name" value="Ig-like_fold"/>
</dbReference>
<dbReference type="PANTHER" id="PTHR46500">
    <property type="entry name" value="CILIA- AND FLAGELLA-ASSOCIATED PROTEIN 221"/>
    <property type="match status" value="1"/>
</dbReference>
<gene>
    <name evidence="2" type="ORF">EMWEY_00003140</name>
</gene>
<dbReference type="GO" id="GO:0044458">
    <property type="term" value="P:motile cilium assembly"/>
    <property type="evidence" value="ECO:0007669"/>
    <property type="project" value="TreeGrafter"/>
</dbReference>
<dbReference type="Gene3D" id="2.60.40.10">
    <property type="entry name" value="Immunoglobulins"/>
    <property type="match status" value="1"/>
</dbReference>
<feature type="region of interest" description="Disordered" evidence="1">
    <location>
        <begin position="1"/>
        <end position="21"/>
    </location>
</feature>
<proteinExistence type="predicted"/>
<feature type="compositionally biased region" description="Low complexity" evidence="1">
    <location>
        <begin position="687"/>
        <end position="697"/>
    </location>
</feature>
<dbReference type="InterPro" id="IPR029676">
    <property type="entry name" value="CFAP221"/>
</dbReference>
<feature type="compositionally biased region" description="Polar residues" evidence="1">
    <location>
        <begin position="571"/>
        <end position="586"/>
    </location>
</feature>
<dbReference type="OMA" id="TCMQHNA"/>
<dbReference type="PANTHER" id="PTHR46500:SF1">
    <property type="entry name" value="CILIA- AND FLAGELLA-ASSOCIATED PROTEIN 221"/>
    <property type="match status" value="1"/>
</dbReference>
<name>U6M432_EIMMA</name>
<dbReference type="VEuPathDB" id="ToxoDB:EMWEY_00003140"/>
<accession>U6M432</accession>
<dbReference type="GeneID" id="25334300"/>